<evidence type="ECO:0000313" key="2">
    <source>
        <dbReference type="EMBL" id="KAK1927424.1"/>
    </source>
</evidence>
<gene>
    <name evidence="2" type="ORF">DB88DRAFT_31194</name>
</gene>
<proteinExistence type="predicted"/>
<reference evidence="2" key="1">
    <citation type="submission" date="2023-02" db="EMBL/GenBank/DDBJ databases">
        <title>Identification and recombinant expression of a fungal hydrolase from Papiliotrema laurentii that hydrolyzes apple cutin and clears colloidal polyester polyurethane.</title>
        <authorList>
            <consortium name="DOE Joint Genome Institute"/>
            <person name="Roman V.A."/>
            <person name="Bojanowski C."/>
            <person name="Crable B.R."/>
            <person name="Wagner D.N."/>
            <person name="Hung C.S."/>
            <person name="Nadeau L.J."/>
            <person name="Schratz L."/>
            <person name="Haridas S."/>
            <person name="Pangilinan J."/>
            <person name="Lipzen A."/>
            <person name="Na H."/>
            <person name="Yan M."/>
            <person name="Ng V."/>
            <person name="Grigoriev I.V."/>
            <person name="Spatafora J.W."/>
            <person name="Barlow D."/>
            <person name="Biffinger J."/>
            <person name="Kelley-Loughnane N."/>
            <person name="Varaljay V.A."/>
            <person name="Crookes-Goodson W.J."/>
        </authorList>
    </citation>
    <scope>NUCLEOTIDE SEQUENCE</scope>
    <source>
        <strain evidence="2">5307AH</strain>
    </source>
</reference>
<keyword evidence="3" id="KW-1185">Reference proteome</keyword>
<dbReference type="Proteomes" id="UP001182556">
    <property type="component" value="Unassembled WGS sequence"/>
</dbReference>
<sequence>MIIPATGTRRYRPTGSKVPHCIQSKVDAREDQQGTTVLVSKIIDIRQDLRFTASDYAEVVNPHSKPVRLPLSIPIETVSALGTNISSSPTTSTPPHLPEGSLRFLKDYSTREISVLDRHNKDSERRTSGRYTLNSHHPSKATAKAQRYTRILHHHACKVHRPYTIRRDRLFSSIITRSGFKARPITALSAPLFVSFSILRTPCRRDRSAD</sequence>
<protein>
    <submittedName>
        <fullName evidence="2">Uncharacterized protein</fullName>
    </submittedName>
</protein>
<dbReference type="EMBL" id="JAODAN010000001">
    <property type="protein sequence ID" value="KAK1927424.1"/>
    <property type="molecule type" value="Genomic_DNA"/>
</dbReference>
<evidence type="ECO:0000256" key="1">
    <source>
        <dbReference type="SAM" id="MobiDB-lite"/>
    </source>
</evidence>
<organism evidence="2 3">
    <name type="scientific">Papiliotrema laurentii</name>
    <name type="common">Cryptococcus laurentii</name>
    <dbReference type="NCBI Taxonomy" id="5418"/>
    <lineage>
        <taxon>Eukaryota</taxon>
        <taxon>Fungi</taxon>
        <taxon>Dikarya</taxon>
        <taxon>Basidiomycota</taxon>
        <taxon>Agaricomycotina</taxon>
        <taxon>Tremellomycetes</taxon>
        <taxon>Tremellales</taxon>
        <taxon>Rhynchogastremaceae</taxon>
        <taxon>Papiliotrema</taxon>
    </lineage>
</organism>
<feature type="region of interest" description="Disordered" evidence="1">
    <location>
        <begin position="118"/>
        <end position="140"/>
    </location>
</feature>
<comment type="caution">
    <text evidence="2">The sequence shown here is derived from an EMBL/GenBank/DDBJ whole genome shotgun (WGS) entry which is preliminary data.</text>
</comment>
<feature type="compositionally biased region" description="Basic and acidic residues" evidence="1">
    <location>
        <begin position="118"/>
        <end position="127"/>
    </location>
</feature>
<accession>A0AAD9FWB5</accession>
<name>A0AAD9FWB5_PAPLA</name>
<dbReference type="AlphaFoldDB" id="A0AAD9FWB5"/>
<evidence type="ECO:0000313" key="3">
    <source>
        <dbReference type="Proteomes" id="UP001182556"/>
    </source>
</evidence>